<keyword evidence="2" id="KW-1185">Reference proteome</keyword>
<sequence>MILSSSSRTYLHGSLLSHTTSPAQNLPFDVLSEIFKYLPNLYLVKEIEAEVVSPKTGPYILCPAKYPWSITRICSAWRAAAIYEPRLWSRVHLEVGQRQPSPGKVELLQVYLGRSRNCALSVSLHCTWIERAKDNALLSLLFTTVDRWQFLSLHVLAKSLPLFHDLGPFPMLETLHLYVAHQAKTPPLTNVNHIFQHAARLHTIRYRHSDDRSVFVMPLDQLKVYQGPTSSIPPELGCEWISNLHWCAFAANGQQPDWPSTEVTAPHMREFSIQERIQPMNTTAILNILTLPSLEILRVKASGRFHLCDAICRLLERSMCILTELCLDIPDLTAQYMDAILEQTPHVVKLRITGKKLLPDFSERWIYDPQTHASNPCILQQLEILDLGRCTFTPSAEIALLQMIQSRWEVPGKTTTREYFAGPAANSIVRLCTFQVPYKFQRTKRSQKKILRLWKEQGLDIQFGPGSQNRL</sequence>
<evidence type="ECO:0000313" key="1">
    <source>
        <dbReference type="EMBL" id="KAJ3746432.1"/>
    </source>
</evidence>
<evidence type="ECO:0008006" key="3">
    <source>
        <dbReference type="Google" id="ProtNLM"/>
    </source>
</evidence>
<evidence type="ECO:0000313" key="2">
    <source>
        <dbReference type="Proteomes" id="UP001142393"/>
    </source>
</evidence>
<gene>
    <name evidence="1" type="ORF">DFH05DRAFT_1485213</name>
</gene>
<proteinExistence type="predicted"/>
<protein>
    <recommendedName>
        <fullName evidence="3">F-box domain-containing protein</fullName>
    </recommendedName>
</protein>
<dbReference type="EMBL" id="JANVFU010000004">
    <property type="protein sequence ID" value="KAJ3746432.1"/>
    <property type="molecule type" value="Genomic_DNA"/>
</dbReference>
<accession>A0A9W8P3U9</accession>
<name>A0A9W8P3U9_9AGAR</name>
<dbReference type="Proteomes" id="UP001142393">
    <property type="component" value="Unassembled WGS sequence"/>
</dbReference>
<organism evidence="1 2">
    <name type="scientific">Lentinula detonsa</name>
    <dbReference type="NCBI Taxonomy" id="2804962"/>
    <lineage>
        <taxon>Eukaryota</taxon>
        <taxon>Fungi</taxon>
        <taxon>Dikarya</taxon>
        <taxon>Basidiomycota</taxon>
        <taxon>Agaricomycotina</taxon>
        <taxon>Agaricomycetes</taxon>
        <taxon>Agaricomycetidae</taxon>
        <taxon>Agaricales</taxon>
        <taxon>Marasmiineae</taxon>
        <taxon>Omphalotaceae</taxon>
        <taxon>Lentinula</taxon>
    </lineage>
</organism>
<reference evidence="1 2" key="1">
    <citation type="journal article" date="2023" name="Proc. Natl. Acad. Sci. U.S.A.">
        <title>A global phylogenomic analysis of the shiitake genus Lentinula.</title>
        <authorList>
            <person name="Sierra-Patev S."/>
            <person name="Min B."/>
            <person name="Naranjo-Ortiz M."/>
            <person name="Looney B."/>
            <person name="Konkel Z."/>
            <person name="Slot J.C."/>
            <person name="Sakamoto Y."/>
            <person name="Steenwyk J.L."/>
            <person name="Rokas A."/>
            <person name="Carro J."/>
            <person name="Camarero S."/>
            <person name="Ferreira P."/>
            <person name="Molpeceres G."/>
            <person name="Ruiz-Duenas F.J."/>
            <person name="Serrano A."/>
            <person name="Henrissat B."/>
            <person name="Drula E."/>
            <person name="Hughes K.W."/>
            <person name="Mata J.L."/>
            <person name="Ishikawa N.K."/>
            <person name="Vargas-Isla R."/>
            <person name="Ushijima S."/>
            <person name="Smith C.A."/>
            <person name="Donoghue J."/>
            <person name="Ahrendt S."/>
            <person name="Andreopoulos W."/>
            <person name="He G."/>
            <person name="LaButti K."/>
            <person name="Lipzen A."/>
            <person name="Ng V."/>
            <person name="Riley R."/>
            <person name="Sandor L."/>
            <person name="Barry K."/>
            <person name="Martinez A.T."/>
            <person name="Xiao Y."/>
            <person name="Gibbons J.G."/>
            <person name="Terashima K."/>
            <person name="Grigoriev I.V."/>
            <person name="Hibbett D."/>
        </authorList>
    </citation>
    <scope>NUCLEOTIDE SEQUENCE [LARGE SCALE GENOMIC DNA]</scope>
    <source>
        <strain evidence="1 2">TFB7810</strain>
    </source>
</reference>
<dbReference type="AlphaFoldDB" id="A0A9W8P3U9"/>
<comment type="caution">
    <text evidence="1">The sequence shown here is derived from an EMBL/GenBank/DDBJ whole genome shotgun (WGS) entry which is preliminary data.</text>
</comment>